<accession>A0A8I0P5L6</accession>
<comment type="similarity">
    <text evidence="5">Belongs to the creatininase superfamily.</text>
</comment>
<dbReference type="GeneID" id="86830625"/>
<dbReference type="GO" id="GO:0016811">
    <property type="term" value="F:hydrolase activity, acting on carbon-nitrogen (but not peptide) bonds, in linear amides"/>
    <property type="evidence" value="ECO:0007669"/>
    <property type="project" value="TreeGrafter"/>
</dbReference>
<dbReference type="AlphaFoldDB" id="A0A8I0P5L6"/>
<keyword evidence="2" id="KW-0479">Metal-binding</keyword>
<dbReference type="GO" id="GO:0047789">
    <property type="term" value="F:creatininase activity"/>
    <property type="evidence" value="ECO:0007669"/>
    <property type="project" value="UniProtKB-EC"/>
</dbReference>
<keyword evidence="7" id="KW-1185">Reference proteome</keyword>
<dbReference type="Proteomes" id="UP000629287">
    <property type="component" value="Unassembled WGS sequence"/>
</dbReference>
<evidence type="ECO:0000256" key="2">
    <source>
        <dbReference type="ARBA" id="ARBA00022723"/>
    </source>
</evidence>
<evidence type="ECO:0000256" key="1">
    <source>
        <dbReference type="ARBA" id="ARBA00001947"/>
    </source>
</evidence>
<evidence type="ECO:0000313" key="6">
    <source>
        <dbReference type="EMBL" id="MBE1599968.1"/>
    </source>
</evidence>
<dbReference type="InterPro" id="IPR003785">
    <property type="entry name" value="Creatininase/forma_Hydrolase"/>
</dbReference>
<dbReference type="Gene3D" id="3.40.50.10310">
    <property type="entry name" value="Creatininase"/>
    <property type="match status" value="1"/>
</dbReference>
<dbReference type="GO" id="GO:0009231">
    <property type="term" value="P:riboflavin biosynthetic process"/>
    <property type="evidence" value="ECO:0007669"/>
    <property type="project" value="TreeGrafter"/>
</dbReference>
<dbReference type="EC" id="3.5.2.10" evidence="6"/>
<dbReference type="InterPro" id="IPR024087">
    <property type="entry name" value="Creatininase-like_sf"/>
</dbReference>
<evidence type="ECO:0000313" key="7">
    <source>
        <dbReference type="Proteomes" id="UP000629287"/>
    </source>
</evidence>
<dbReference type="OrthoDB" id="9801445at2"/>
<evidence type="ECO:0000256" key="4">
    <source>
        <dbReference type="ARBA" id="ARBA00022833"/>
    </source>
</evidence>
<dbReference type="RefSeq" id="WP_050399606.1">
    <property type="nucleotide sequence ID" value="NZ_JADBGF010000001.1"/>
</dbReference>
<evidence type="ECO:0000256" key="3">
    <source>
        <dbReference type="ARBA" id="ARBA00022801"/>
    </source>
</evidence>
<organism evidence="6 7">
    <name type="scientific">Streptomyces stelliscabiei</name>
    <dbReference type="NCBI Taxonomy" id="146820"/>
    <lineage>
        <taxon>Bacteria</taxon>
        <taxon>Bacillati</taxon>
        <taxon>Actinomycetota</taxon>
        <taxon>Actinomycetes</taxon>
        <taxon>Kitasatosporales</taxon>
        <taxon>Streptomycetaceae</taxon>
        <taxon>Streptomyces</taxon>
    </lineage>
</organism>
<comment type="caution">
    <text evidence="6">The sequence shown here is derived from an EMBL/GenBank/DDBJ whole genome shotgun (WGS) entry which is preliminary data.</text>
</comment>
<sequence>MRETGRPRTYDQLTAPDVSARLSRHSVLVLPIGSTEQHGPHLPLNTDTVIAERFAQMLVGRYGDHHDLWALPALPYGLSPEHAWSAGVVSLKTTTFSSLLDTIVGQYVSATTARRLLIVNGHGGNRGVLETLAYELQQTYGIAVCVINPVSLSPEATVSELPEIHAGVRETSMMLALAPDMVHLGRIPADHTPDPGRREEIQRLILRRGTAWPWSSCDPAISSLGIIGGDPRKASAAAGHSIIASAVDAGAEVLARLAAPNTDVPDTLRRTNVPHL</sequence>
<dbReference type="Pfam" id="PF02633">
    <property type="entry name" value="Creatininase"/>
    <property type="match status" value="1"/>
</dbReference>
<proteinExistence type="inferred from homology"/>
<dbReference type="SUPFAM" id="SSF102215">
    <property type="entry name" value="Creatininase"/>
    <property type="match status" value="1"/>
</dbReference>
<comment type="cofactor">
    <cofactor evidence="1">
        <name>Zn(2+)</name>
        <dbReference type="ChEBI" id="CHEBI:29105"/>
    </cofactor>
</comment>
<dbReference type="PANTHER" id="PTHR35005">
    <property type="entry name" value="3-DEHYDRO-SCYLLO-INOSOSE HYDROLASE"/>
    <property type="match status" value="1"/>
</dbReference>
<dbReference type="PANTHER" id="PTHR35005:SF1">
    <property type="entry name" value="2-AMINO-5-FORMYLAMINO-6-RIBOSYLAMINOPYRIMIDIN-4(3H)-ONE 5'-MONOPHOSPHATE DEFORMYLASE"/>
    <property type="match status" value="1"/>
</dbReference>
<evidence type="ECO:0000256" key="5">
    <source>
        <dbReference type="ARBA" id="ARBA00024029"/>
    </source>
</evidence>
<keyword evidence="3 6" id="KW-0378">Hydrolase</keyword>
<keyword evidence="4" id="KW-0862">Zinc</keyword>
<dbReference type="GO" id="GO:0046872">
    <property type="term" value="F:metal ion binding"/>
    <property type="evidence" value="ECO:0007669"/>
    <property type="project" value="UniProtKB-KW"/>
</dbReference>
<name>A0A8I0P5L6_9ACTN</name>
<reference evidence="6 7" key="1">
    <citation type="submission" date="2020-10" db="EMBL/GenBank/DDBJ databases">
        <title>Sequencing the genomes of 1000 actinobacteria strains.</title>
        <authorList>
            <person name="Klenk H.-P."/>
        </authorList>
    </citation>
    <scope>NUCLEOTIDE SEQUENCE [LARGE SCALE GENOMIC DNA]</scope>
    <source>
        <strain evidence="6 7">DSM 41803</strain>
    </source>
</reference>
<gene>
    <name evidence="6" type="ORF">H4687_006097</name>
</gene>
<protein>
    <submittedName>
        <fullName evidence="6">Creatinine amidohydrolase</fullName>
        <ecNumber evidence="6">3.5.2.10</ecNumber>
    </submittedName>
</protein>
<dbReference type="EMBL" id="JADBGF010000001">
    <property type="protein sequence ID" value="MBE1599968.1"/>
    <property type="molecule type" value="Genomic_DNA"/>
</dbReference>